<dbReference type="InterPro" id="IPR001796">
    <property type="entry name" value="DHFR_dom"/>
</dbReference>
<evidence type="ECO:0000256" key="7">
    <source>
        <dbReference type="ARBA" id="ARBA00025067"/>
    </source>
</evidence>
<dbReference type="PROSITE" id="PS51330">
    <property type="entry name" value="DHFR_2"/>
    <property type="match status" value="1"/>
</dbReference>
<protein>
    <recommendedName>
        <fullName evidence="3 8">Dihydrofolate reductase</fullName>
        <ecNumber evidence="3 8">1.5.1.3</ecNumber>
    </recommendedName>
</protein>
<dbReference type="InterPro" id="IPR024072">
    <property type="entry name" value="DHFR-like_dom_sf"/>
</dbReference>
<dbReference type="GO" id="GO:0046654">
    <property type="term" value="P:tetrahydrofolate biosynthetic process"/>
    <property type="evidence" value="ECO:0007669"/>
    <property type="project" value="InterPro"/>
</dbReference>
<name>A0A944GTB1_9HYPH</name>
<evidence type="ECO:0000256" key="3">
    <source>
        <dbReference type="ARBA" id="ARBA00012856"/>
    </source>
</evidence>
<dbReference type="Gene3D" id="3.40.430.10">
    <property type="entry name" value="Dihydrofolate Reductase, subunit A"/>
    <property type="match status" value="1"/>
</dbReference>
<evidence type="ECO:0000256" key="1">
    <source>
        <dbReference type="ARBA" id="ARBA00004903"/>
    </source>
</evidence>
<dbReference type="GO" id="GO:0046655">
    <property type="term" value="P:folic acid metabolic process"/>
    <property type="evidence" value="ECO:0007669"/>
    <property type="project" value="TreeGrafter"/>
</dbReference>
<reference evidence="10" key="2">
    <citation type="journal article" date="2021" name="Microorganisms">
        <title>Bacterial Dimethylsulfoniopropionate Biosynthesis in the East China Sea.</title>
        <authorList>
            <person name="Liu J."/>
            <person name="Zhang Y."/>
            <person name="Liu J."/>
            <person name="Zhong H."/>
            <person name="Williams B.T."/>
            <person name="Zheng Y."/>
            <person name="Curson A.R.J."/>
            <person name="Sun C."/>
            <person name="Sun H."/>
            <person name="Song D."/>
            <person name="Wagner Mackenzie B."/>
            <person name="Bermejo Martinez A."/>
            <person name="Todd J.D."/>
            <person name="Zhang X.H."/>
        </authorList>
    </citation>
    <scope>NUCLEOTIDE SEQUENCE</scope>
    <source>
        <strain evidence="10">AESS21</strain>
    </source>
</reference>
<proteinExistence type="inferred from homology"/>
<dbReference type="PANTHER" id="PTHR48069:SF3">
    <property type="entry name" value="DIHYDROFOLATE REDUCTASE"/>
    <property type="match status" value="1"/>
</dbReference>
<dbReference type="GO" id="GO:0005829">
    <property type="term" value="C:cytosol"/>
    <property type="evidence" value="ECO:0007669"/>
    <property type="project" value="TreeGrafter"/>
</dbReference>
<dbReference type="GO" id="GO:0046452">
    <property type="term" value="P:dihydrofolate metabolic process"/>
    <property type="evidence" value="ECO:0007669"/>
    <property type="project" value="TreeGrafter"/>
</dbReference>
<sequence length="170" mass="18697">MPNIMMIAAVARNGIIGADNDMPWKISSDLKHFKALTLGKPMIMGRRTFQSLPGLLPGRPHIVITRDESFEVEGAEVVPSLDAAVELAETKALELGVDQIAIIGGGQIYKLAMDLAEHLEITEVQAEPDGDTHFPPIDLSVWEEVSRVPGERTERDSADFDFVSYRRKAS</sequence>
<dbReference type="EMBL" id="QTKU01000002">
    <property type="protein sequence ID" value="MBS8260331.1"/>
    <property type="molecule type" value="Genomic_DNA"/>
</dbReference>
<accession>A0A944GTB1</accession>
<evidence type="ECO:0000313" key="11">
    <source>
        <dbReference type="Proteomes" id="UP000705379"/>
    </source>
</evidence>
<dbReference type="EC" id="1.5.1.3" evidence="3 8"/>
<keyword evidence="6 8" id="KW-0560">Oxidoreductase</keyword>
<reference evidence="10" key="1">
    <citation type="submission" date="2018-08" db="EMBL/GenBank/DDBJ databases">
        <authorList>
            <person name="Jin W."/>
            <person name="Wang H."/>
            <person name="Yang Y."/>
            <person name="Li M."/>
            <person name="Liu J."/>
        </authorList>
    </citation>
    <scope>NUCLEOTIDE SEQUENCE</scope>
    <source>
        <strain evidence="10">AESS21</strain>
    </source>
</reference>
<dbReference type="GO" id="GO:0006730">
    <property type="term" value="P:one-carbon metabolic process"/>
    <property type="evidence" value="ECO:0007669"/>
    <property type="project" value="UniProtKB-KW"/>
</dbReference>
<dbReference type="PRINTS" id="PR00070">
    <property type="entry name" value="DHFR"/>
</dbReference>
<evidence type="ECO:0000256" key="8">
    <source>
        <dbReference type="PIRNR" id="PIRNR000194"/>
    </source>
</evidence>
<dbReference type="FunFam" id="3.40.430.10:FF:000001">
    <property type="entry name" value="Dihydrofolate reductase"/>
    <property type="match status" value="1"/>
</dbReference>
<dbReference type="RefSeq" id="WP_213215897.1">
    <property type="nucleotide sequence ID" value="NZ_QTKU01000002.1"/>
</dbReference>
<comment type="caution">
    <text evidence="10">The sequence shown here is derived from an EMBL/GenBank/DDBJ whole genome shotgun (WGS) entry which is preliminary data.</text>
</comment>
<dbReference type="GO" id="GO:0070401">
    <property type="term" value="F:NADP+ binding"/>
    <property type="evidence" value="ECO:0007669"/>
    <property type="project" value="UniProtKB-ARBA"/>
</dbReference>
<keyword evidence="5 8" id="KW-0521">NADP</keyword>
<keyword evidence="4 8" id="KW-0554">One-carbon metabolism</keyword>
<evidence type="ECO:0000259" key="9">
    <source>
        <dbReference type="PROSITE" id="PS51330"/>
    </source>
</evidence>
<feature type="domain" description="DHFR" evidence="9">
    <location>
        <begin position="3"/>
        <end position="167"/>
    </location>
</feature>
<evidence type="ECO:0000256" key="6">
    <source>
        <dbReference type="ARBA" id="ARBA00023002"/>
    </source>
</evidence>
<dbReference type="InterPro" id="IPR012259">
    <property type="entry name" value="DHFR"/>
</dbReference>
<dbReference type="SUPFAM" id="SSF53597">
    <property type="entry name" value="Dihydrofolate reductase-like"/>
    <property type="match status" value="1"/>
</dbReference>
<comment type="similarity">
    <text evidence="2 8">Belongs to the dihydrofolate reductase family.</text>
</comment>
<evidence type="ECO:0000256" key="4">
    <source>
        <dbReference type="ARBA" id="ARBA00022563"/>
    </source>
</evidence>
<organism evidence="10 11">
    <name type="scientific">Roseibium polysiphoniae</name>
    <dbReference type="NCBI Taxonomy" id="2571221"/>
    <lineage>
        <taxon>Bacteria</taxon>
        <taxon>Pseudomonadati</taxon>
        <taxon>Pseudomonadota</taxon>
        <taxon>Alphaproteobacteria</taxon>
        <taxon>Hyphomicrobiales</taxon>
        <taxon>Stappiaceae</taxon>
        <taxon>Roseibium</taxon>
    </lineage>
</organism>
<dbReference type="CDD" id="cd00209">
    <property type="entry name" value="DHFR"/>
    <property type="match status" value="1"/>
</dbReference>
<evidence type="ECO:0000313" key="10">
    <source>
        <dbReference type="EMBL" id="MBS8260331.1"/>
    </source>
</evidence>
<dbReference type="AlphaFoldDB" id="A0A944GTB1"/>
<comment type="pathway">
    <text evidence="1 8">Cofactor biosynthesis; tetrahydrofolate biosynthesis; 5,6,7,8-tetrahydrofolate from 7,8-dihydrofolate: step 1/1.</text>
</comment>
<dbReference type="GO" id="GO:0004146">
    <property type="term" value="F:dihydrofolate reductase activity"/>
    <property type="evidence" value="ECO:0007669"/>
    <property type="project" value="UniProtKB-EC"/>
</dbReference>
<dbReference type="Pfam" id="PF00186">
    <property type="entry name" value="DHFR_1"/>
    <property type="match status" value="1"/>
</dbReference>
<dbReference type="PANTHER" id="PTHR48069">
    <property type="entry name" value="DIHYDROFOLATE REDUCTASE"/>
    <property type="match status" value="1"/>
</dbReference>
<comment type="catalytic activity">
    <reaction evidence="8">
        <text>(6S)-5,6,7,8-tetrahydrofolate + NADP(+) = 7,8-dihydrofolate + NADPH + H(+)</text>
        <dbReference type="Rhea" id="RHEA:15009"/>
        <dbReference type="ChEBI" id="CHEBI:15378"/>
        <dbReference type="ChEBI" id="CHEBI:57451"/>
        <dbReference type="ChEBI" id="CHEBI:57453"/>
        <dbReference type="ChEBI" id="CHEBI:57783"/>
        <dbReference type="ChEBI" id="CHEBI:58349"/>
        <dbReference type="EC" id="1.5.1.3"/>
    </reaction>
</comment>
<comment type="function">
    <text evidence="7 8">Key enzyme in folate metabolism. Catalyzes an essential reaction for de novo glycine and purine synthesis, and for DNA precursor synthesis.</text>
</comment>
<evidence type="ECO:0000256" key="5">
    <source>
        <dbReference type="ARBA" id="ARBA00022857"/>
    </source>
</evidence>
<dbReference type="PIRSF" id="PIRSF000194">
    <property type="entry name" value="DHFR"/>
    <property type="match status" value="1"/>
</dbReference>
<dbReference type="Proteomes" id="UP000705379">
    <property type="component" value="Unassembled WGS sequence"/>
</dbReference>
<gene>
    <name evidence="10" type="ORF">DYI23_08890</name>
</gene>
<evidence type="ECO:0000256" key="2">
    <source>
        <dbReference type="ARBA" id="ARBA00009539"/>
    </source>
</evidence>